<dbReference type="PANTHER" id="PTHR12918:SF1">
    <property type="entry name" value="CYSTEINE DIOXYGENASE TYPE 1"/>
    <property type="match status" value="1"/>
</dbReference>
<evidence type="ECO:0000256" key="9">
    <source>
        <dbReference type="ARBA" id="ARBA00070673"/>
    </source>
</evidence>
<dbReference type="OrthoDB" id="543511at2759"/>
<evidence type="ECO:0000256" key="2">
    <source>
        <dbReference type="ARBA" id="ARBA00006622"/>
    </source>
</evidence>
<feature type="binding site" evidence="11">
    <location>
        <position position="158"/>
    </location>
    <ligand>
        <name>Fe cation</name>
        <dbReference type="ChEBI" id="CHEBI:24875"/>
        <note>catalytic</note>
    </ligand>
</feature>
<dbReference type="Proteomes" id="UP000800092">
    <property type="component" value="Unassembled WGS sequence"/>
</dbReference>
<dbReference type="InterPro" id="IPR010300">
    <property type="entry name" value="CDO_1"/>
</dbReference>
<dbReference type="Gene3D" id="2.60.120.10">
    <property type="entry name" value="Jelly Rolls"/>
    <property type="match status" value="1"/>
</dbReference>
<evidence type="ECO:0000256" key="4">
    <source>
        <dbReference type="ARBA" id="ARBA00022723"/>
    </source>
</evidence>
<dbReference type="InterPro" id="IPR011051">
    <property type="entry name" value="RmlC_Cupin_sf"/>
</dbReference>
<keyword evidence="7 12" id="KW-0560">Oxidoreductase</keyword>
<dbReference type="Pfam" id="PF05995">
    <property type="entry name" value="CDO_I"/>
    <property type="match status" value="1"/>
</dbReference>
<evidence type="ECO:0000313" key="13">
    <source>
        <dbReference type="EMBL" id="KAF2234402.1"/>
    </source>
</evidence>
<evidence type="ECO:0000256" key="12">
    <source>
        <dbReference type="RuleBase" id="RU366010"/>
    </source>
</evidence>
<dbReference type="AlphaFoldDB" id="A0A6A6H8R6"/>
<reference evidence="13" key="1">
    <citation type="journal article" date="2020" name="Stud. Mycol.">
        <title>101 Dothideomycetes genomes: a test case for predicting lifestyles and emergence of pathogens.</title>
        <authorList>
            <person name="Haridas S."/>
            <person name="Albert R."/>
            <person name="Binder M."/>
            <person name="Bloem J."/>
            <person name="Labutti K."/>
            <person name="Salamov A."/>
            <person name="Andreopoulos B."/>
            <person name="Baker S."/>
            <person name="Barry K."/>
            <person name="Bills G."/>
            <person name="Bluhm B."/>
            <person name="Cannon C."/>
            <person name="Castanera R."/>
            <person name="Culley D."/>
            <person name="Daum C."/>
            <person name="Ezra D."/>
            <person name="Gonzalez J."/>
            <person name="Henrissat B."/>
            <person name="Kuo A."/>
            <person name="Liang C."/>
            <person name="Lipzen A."/>
            <person name="Lutzoni F."/>
            <person name="Magnuson J."/>
            <person name="Mondo S."/>
            <person name="Nolan M."/>
            <person name="Ohm R."/>
            <person name="Pangilinan J."/>
            <person name="Park H.-J."/>
            <person name="Ramirez L."/>
            <person name="Alfaro M."/>
            <person name="Sun H."/>
            <person name="Tritt A."/>
            <person name="Yoshinaga Y."/>
            <person name="Zwiers L.-H."/>
            <person name="Turgeon B."/>
            <person name="Goodwin S."/>
            <person name="Spatafora J."/>
            <person name="Crous P."/>
            <person name="Grigoriev I."/>
        </authorList>
    </citation>
    <scope>NUCLEOTIDE SEQUENCE</scope>
    <source>
        <strain evidence="13">Tuck. ex Michener</strain>
    </source>
</reference>
<evidence type="ECO:0000256" key="6">
    <source>
        <dbReference type="ARBA" id="ARBA00022964"/>
    </source>
</evidence>
<proteinExistence type="inferred from homology"/>
<sequence length="217" mass="23927">MMSSSKDSCTAAQGQPPTLAPFQRLLADLRDVLGPTSGIDSEEVDEVKLQELMRNYKSCEADWEQFALADSASNYTRNLVDQGNGKSNILILVWNPSKGSPIHDHANAHCIMKVLKGSLKETRYKWPDHSNPGPPEVTHEQTFGQEEVTYMSDKLGLHTISNPDPSNLAVSLHLYTPPNAANFGFCIYSRESGKATLIKQGQNYSEFGKRVKTAASL</sequence>
<dbReference type="FunFam" id="2.60.120.10:FF:000189">
    <property type="entry name" value="Cysteine dioxygenase"/>
    <property type="match status" value="1"/>
</dbReference>
<comment type="catalytic activity">
    <reaction evidence="1 12">
        <text>L-cysteine + O2 = 3-sulfino-L-alanine + H(+)</text>
        <dbReference type="Rhea" id="RHEA:20441"/>
        <dbReference type="ChEBI" id="CHEBI:15378"/>
        <dbReference type="ChEBI" id="CHEBI:15379"/>
        <dbReference type="ChEBI" id="CHEBI:35235"/>
        <dbReference type="ChEBI" id="CHEBI:61085"/>
        <dbReference type="EC" id="1.13.11.20"/>
    </reaction>
</comment>
<keyword evidence="6 12" id="KW-0223">Dioxygenase</keyword>
<dbReference type="GO" id="GO:0008198">
    <property type="term" value="F:ferrous iron binding"/>
    <property type="evidence" value="ECO:0007669"/>
    <property type="project" value="TreeGrafter"/>
</dbReference>
<dbReference type="CDD" id="cd10548">
    <property type="entry name" value="cupin_CDO"/>
    <property type="match status" value="1"/>
</dbReference>
<dbReference type="GO" id="GO:0017172">
    <property type="term" value="F:cysteine dioxygenase activity"/>
    <property type="evidence" value="ECO:0007669"/>
    <property type="project" value="UniProtKB-UniRule"/>
</dbReference>
<gene>
    <name evidence="13" type="ORF">EV356DRAFT_446862</name>
</gene>
<dbReference type="GO" id="GO:0019448">
    <property type="term" value="P:L-cysteine catabolic process"/>
    <property type="evidence" value="ECO:0007669"/>
    <property type="project" value="TreeGrafter"/>
</dbReference>
<evidence type="ECO:0000313" key="14">
    <source>
        <dbReference type="Proteomes" id="UP000800092"/>
    </source>
</evidence>
<dbReference type="EC" id="1.13.11.20" evidence="3 12"/>
<evidence type="ECO:0000256" key="10">
    <source>
        <dbReference type="PIRSR" id="PIRSR610300-50"/>
    </source>
</evidence>
<dbReference type="SUPFAM" id="SSF51182">
    <property type="entry name" value="RmlC-like cupins"/>
    <property type="match status" value="1"/>
</dbReference>
<feature type="binding site" evidence="11">
    <location>
        <position position="103"/>
    </location>
    <ligand>
        <name>Fe cation</name>
        <dbReference type="ChEBI" id="CHEBI:24875"/>
        <note>catalytic</note>
    </ligand>
</feature>
<keyword evidence="5 10" id="KW-0883">Thioether bond</keyword>
<keyword evidence="4 11" id="KW-0479">Metal-binding</keyword>
<comment type="cofactor">
    <cofactor evidence="12">
        <name>Fe cation</name>
        <dbReference type="ChEBI" id="CHEBI:24875"/>
    </cofactor>
    <text evidence="12">Binds 1 Fe cation per subunit.</text>
</comment>
<evidence type="ECO:0000256" key="8">
    <source>
        <dbReference type="ARBA" id="ARBA00023004"/>
    </source>
</evidence>
<evidence type="ECO:0000256" key="3">
    <source>
        <dbReference type="ARBA" id="ARBA00013133"/>
    </source>
</evidence>
<accession>A0A6A6H8R6</accession>
<organism evidence="13 14">
    <name type="scientific">Viridothelium virens</name>
    <name type="common">Speckled blister lichen</name>
    <name type="synonym">Trypethelium virens</name>
    <dbReference type="NCBI Taxonomy" id="1048519"/>
    <lineage>
        <taxon>Eukaryota</taxon>
        <taxon>Fungi</taxon>
        <taxon>Dikarya</taxon>
        <taxon>Ascomycota</taxon>
        <taxon>Pezizomycotina</taxon>
        <taxon>Dothideomycetes</taxon>
        <taxon>Dothideomycetes incertae sedis</taxon>
        <taxon>Trypetheliales</taxon>
        <taxon>Trypetheliaceae</taxon>
        <taxon>Viridothelium</taxon>
    </lineage>
</organism>
<dbReference type="EMBL" id="ML991799">
    <property type="protein sequence ID" value="KAF2234402.1"/>
    <property type="molecule type" value="Genomic_DNA"/>
</dbReference>
<evidence type="ECO:0000256" key="5">
    <source>
        <dbReference type="ARBA" id="ARBA00022784"/>
    </source>
</evidence>
<keyword evidence="14" id="KW-1185">Reference proteome</keyword>
<protein>
    <recommendedName>
        <fullName evidence="9 12">Cysteine dioxygenase</fullName>
        <ecNumber evidence="3 12">1.13.11.20</ecNumber>
    </recommendedName>
</protein>
<evidence type="ECO:0000256" key="1">
    <source>
        <dbReference type="ARBA" id="ARBA00000629"/>
    </source>
</evidence>
<dbReference type="PANTHER" id="PTHR12918">
    <property type="entry name" value="CYSTEINE DIOXYGENASE"/>
    <property type="match status" value="1"/>
</dbReference>
<comment type="similarity">
    <text evidence="2 12">Belongs to the cysteine dioxygenase family.</text>
</comment>
<evidence type="ECO:0000256" key="7">
    <source>
        <dbReference type="ARBA" id="ARBA00023002"/>
    </source>
</evidence>
<dbReference type="InterPro" id="IPR014710">
    <property type="entry name" value="RmlC-like_jellyroll"/>
</dbReference>
<keyword evidence="8 11" id="KW-0408">Iron</keyword>
<evidence type="ECO:0000256" key="11">
    <source>
        <dbReference type="PIRSR" id="PIRSR610300-51"/>
    </source>
</evidence>
<name>A0A6A6H8R6_VIRVR</name>
<feature type="cross-link" description="3'-(S-cysteinyl)-tyrosine (Cys-Tyr)" evidence="10">
    <location>
        <begin position="110"/>
        <end position="175"/>
    </location>
</feature>
<feature type="binding site" evidence="11">
    <location>
        <position position="105"/>
    </location>
    <ligand>
        <name>Fe cation</name>
        <dbReference type="ChEBI" id="CHEBI:24875"/>
        <note>catalytic</note>
    </ligand>
</feature>